<dbReference type="OrthoDB" id="9812295at2"/>
<dbReference type="InterPro" id="IPR029039">
    <property type="entry name" value="Flavoprotein-like_sf"/>
</dbReference>
<dbReference type="GO" id="GO:0005829">
    <property type="term" value="C:cytosol"/>
    <property type="evidence" value="ECO:0007669"/>
    <property type="project" value="TreeGrafter"/>
</dbReference>
<name>A0A1H0L1V4_9SPHI</name>
<dbReference type="PANTHER" id="PTHR30543:SF21">
    <property type="entry name" value="NAD(P)H-DEPENDENT FMN REDUCTASE LOT6"/>
    <property type="match status" value="1"/>
</dbReference>
<reference evidence="3" key="1">
    <citation type="submission" date="2016-10" db="EMBL/GenBank/DDBJ databases">
        <authorList>
            <person name="Varghese N."/>
            <person name="Submissions S."/>
        </authorList>
    </citation>
    <scope>NUCLEOTIDE SEQUENCE [LARGE SCALE GENOMIC DNA]</scope>
    <source>
        <strain evidence="3">DSM 19110</strain>
    </source>
</reference>
<dbReference type="InterPro" id="IPR050712">
    <property type="entry name" value="NAD(P)H-dep_reductase"/>
</dbReference>
<proteinExistence type="predicted"/>
<gene>
    <name evidence="2" type="ORF">SAMN05421820_11727</name>
</gene>
<dbReference type="RefSeq" id="WP_074612914.1">
    <property type="nucleotide sequence ID" value="NZ_FNGY01000017.1"/>
</dbReference>
<feature type="domain" description="NADPH-dependent FMN reductase-like" evidence="1">
    <location>
        <begin position="6"/>
        <end position="144"/>
    </location>
</feature>
<dbReference type="InterPro" id="IPR005025">
    <property type="entry name" value="FMN_Rdtase-like_dom"/>
</dbReference>
<accession>A0A1H0L1V4</accession>
<dbReference type="GO" id="GO:0016491">
    <property type="term" value="F:oxidoreductase activity"/>
    <property type="evidence" value="ECO:0007669"/>
    <property type="project" value="InterPro"/>
</dbReference>
<organism evidence="2 3">
    <name type="scientific">Pedobacter steynii</name>
    <dbReference type="NCBI Taxonomy" id="430522"/>
    <lineage>
        <taxon>Bacteria</taxon>
        <taxon>Pseudomonadati</taxon>
        <taxon>Bacteroidota</taxon>
        <taxon>Sphingobacteriia</taxon>
        <taxon>Sphingobacteriales</taxon>
        <taxon>Sphingobacteriaceae</taxon>
        <taxon>Pedobacter</taxon>
    </lineage>
</organism>
<dbReference type="PANTHER" id="PTHR30543">
    <property type="entry name" value="CHROMATE REDUCTASE"/>
    <property type="match status" value="1"/>
</dbReference>
<dbReference type="Pfam" id="PF03358">
    <property type="entry name" value="FMN_red"/>
    <property type="match status" value="1"/>
</dbReference>
<dbReference type="Gene3D" id="3.40.50.360">
    <property type="match status" value="1"/>
</dbReference>
<dbReference type="SUPFAM" id="SSF52218">
    <property type="entry name" value="Flavoproteins"/>
    <property type="match status" value="1"/>
</dbReference>
<keyword evidence="3" id="KW-1185">Reference proteome</keyword>
<dbReference type="EMBL" id="FNGY01000017">
    <property type="protein sequence ID" value="SDO62055.1"/>
    <property type="molecule type" value="Genomic_DNA"/>
</dbReference>
<protein>
    <submittedName>
        <fullName evidence="2">NADPH-dependent FMN reductase</fullName>
    </submittedName>
</protein>
<dbReference type="Proteomes" id="UP000183200">
    <property type="component" value="Unassembled WGS sequence"/>
</dbReference>
<sequence length="195" mass="21063">MRTDKIKILAISGSTRKSSSNINLIKAIALLASESFSISIFEGLTELPHFNPDLDYGQVTEDENVAAFRKQLRDADAVLICTPEYAVGVPGTLKNAIDWTVSTMEFSKKPVALITASTAGTRAHQSLLGTLLIIESKISSATQLLISAIQTKLNSDLQITDEETLDKVNQLIRSLTEIVNGELPESGLLPAPLLN</sequence>
<dbReference type="STRING" id="430522.BFS30_13450"/>
<dbReference type="AlphaFoldDB" id="A0A1H0L1V4"/>
<evidence type="ECO:0000313" key="3">
    <source>
        <dbReference type="Proteomes" id="UP000183200"/>
    </source>
</evidence>
<dbReference type="GO" id="GO:0010181">
    <property type="term" value="F:FMN binding"/>
    <property type="evidence" value="ECO:0007669"/>
    <property type="project" value="TreeGrafter"/>
</dbReference>
<evidence type="ECO:0000259" key="1">
    <source>
        <dbReference type="Pfam" id="PF03358"/>
    </source>
</evidence>
<evidence type="ECO:0000313" key="2">
    <source>
        <dbReference type="EMBL" id="SDO62055.1"/>
    </source>
</evidence>